<proteinExistence type="predicted"/>
<name>A0ABU5NC03_9RICK</name>
<evidence type="ECO:0000313" key="2">
    <source>
        <dbReference type="Proteomes" id="UP001291687"/>
    </source>
</evidence>
<keyword evidence="2" id="KW-1185">Reference proteome</keyword>
<reference evidence="1 2" key="1">
    <citation type="submission" date="2023-03" db="EMBL/GenBank/DDBJ databases">
        <title>Host association and intracellularity evolved multiple times independently in the Rickettsiales.</title>
        <authorList>
            <person name="Castelli M."/>
            <person name="Nardi T."/>
            <person name="Gammuto L."/>
            <person name="Bellinzona G."/>
            <person name="Sabaneyeva E."/>
            <person name="Potekhin A."/>
            <person name="Serra V."/>
            <person name="Petroni G."/>
            <person name="Sassera D."/>
        </authorList>
    </citation>
    <scope>NUCLEOTIDE SEQUENCE [LARGE SCALE GENOMIC DNA]</scope>
    <source>
        <strain evidence="1 2">Sr 2-6</strain>
    </source>
</reference>
<accession>A0ABU5NC03</accession>
<comment type="caution">
    <text evidence="1">The sequence shown here is derived from an EMBL/GenBank/DDBJ whole genome shotgun (WGS) entry which is preliminary data.</text>
</comment>
<dbReference type="Proteomes" id="UP001291687">
    <property type="component" value="Unassembled WGS sequence"/>
</dbReference>
<evidence type="ECO:0000313" key="1">
    <source>
        <dbReference type="EMBL" id="MEA0970661.1"/>
    </source>
</evidence>
<gene>
    <name evidence="1" type="ORF">Megvenef_00629</name>
</gene>
<dbReference type="EMBL" id="JARJFB010000034">
    <property type="protein sequence ID" value="MEA0970661.1"/>
    <property type="molecule type" value="Genomic_DNA"/>
</dbReference>
<protein>
    <submittedName>
        <fullName evidence="1">Uncharacterized protein</fullName>
    </submittedName>
</protein>
<organism evidence="1 2">
    <name type="scientific">Candidatus Megaera venefica</name>
    <dbReference type="NCBI Taxonomy" id="2055910"/>
    <lineage>
        <taxon>Bacteria</taxon>
        <taxon>Pseudomonadati</taxon>
        <taxon>Pseudomonadota</taxon>
        <taxon>Alphaproteobacteria</taxon>
        <taxon>Rickettsiales</taxon>
        <taxon>Rickettsiaceae</taxon>
        <taxon>Candidatus Megaera</taxon>
    </lineage>
</organism>
<sequence length="30" mass="3279">MQSAADYVGTIKALLIEITKKILPANHILI</sequence>